<dbReference type="Gene3D" id="3.40.50.300">
    <property type="entry name" value="P-loop containing nucleotide triphosphate hydrolases"/>
    <property type="match status" value="1"/>
</dbReference>
<organism evidence="3 4">
    <name type="scientific">Actinomadura syzygii</name>
    <dbReference type="NCBI Taxonomy" id="1427538"/>
    <lineage>
        <taxon>Bacteria</taxon>
        <taxon>Bacillati</taxon>
        <taxon>Actinomycetota</taxon>
        <taxon>Actinomycetes</taxon>
        <taxon>Streptosporangiales</taxon>
        <taxon>Thermomonosporaceae</taxon>
        <taxon>Actinomadura</taxon>
    </lineage>
</organism>
<evidence type="ECO:0000259" key="1">
    <source>
        <dbReference type="Pfam" id="PF13175"/>
    </source>
</evidence>
<dbReference type="InterPro" id="IPR027417">
    <property type="entry name" value="P-loop_NTPase"/>
</dbReference>
<proteinExistence type="predicted"/>
<name>A0A5D0TY03_9ACTN</name>
<protein>
    <submittedName>
        <fullName evidence="3">AAA family ATPase</fullName>
    </submittedName>
</protein>
<accession>A0A5D0TY03</accession>
<feature type="domain" description="Endonuclease GajA/Old nuclease/RecF-like AAA" evidence="1">
    <location>
        <begin position="1"/>
        <end position="384"/>
    </location>
</feature>
<dbReference type="OrthoDB" id="3237462at2"/>
<evidence type="ECO:0000313" key="3">
    <source>
        <dbReference type="EMBL" id="TYC10320.1"/>
    </source>
</evidence>
<dbReference type="InterPro" id="IPR051396">
    <property type="entry name" value="Bact_Antivir_Def_Nuclease"/>
</dbReference>
<dbReference type="InterPro" id="IPR041685">
    <property type="entry name" value="AAA_GajA/Old/RecF-like"/>
</dbReference>
<dbReference type="Pfam" id="PF20469">
    <property type="entry name" value="OLD-like_TOPRIM"/>
    <property type="match status" value="1"/>
</dbReference>
<dbReference type="PANTHER" id="PTHR43581">
    <property type="entry name" value="ATP/GTP PHOSPHATASE"/>
    <property type="match status" value="1"/>
</dbReference>
<comment type="caution">
    <text evidence="3">The sequence shown here is derived from an EMBL/GenBank/DDBJ whole genome shotgun (WGS) entry which is preliminary data.</text>
</comment>
<dbReference type="AlphaFoldDB" id="A0A5D0TY03"/>
<dbReference type="Proteomes" id="UP000322634">
    <property type="component" value="Unassembled WGS sequence"/>
</dbReference>
<feature type="domain" description="OLD protein-like TOPRIM" evidence="2">
    <location>
        <begin position="446"/>
        <end position="510"/>
    </location>
</feature>
<sequence>MRIKRVAIRNYRCLRDVDIRFDDITTFIGPNGVGKSAVLRALEWFFNGPPGGRGLTEDDVWAGAERKQISVGVEFSDLTDTDRNALGKYAAGDVQTVWLWRRWEDGSDKLSGRALTYPPFDEIRAIKGAVDRRKRYRTLTDEDPGLDLPPVKNAQELDDAMTRWEREHPELLEGTELDSDTHFFGFAGQAKMTGLFDYVFVSADLRAGEEGRDVKGSVIGRILNQAIDRSEAEEEMAELQILVNANRESIQSKHFGKQLESLSDQLTTEIEQLTMGRRVQVDSLVPELLLPQAQFQVSIQDGTARTRIDQQGHGFQRALLVTALRVLAQSAVTASDRTILLAIEEPELFQHPVQARAFAAILRKLAADTGHGVQIAYGTHSPYFLETEGFAQIRRMTREFAQGAPSVRIHSTTADDVAARLSTVLGRDQIDRRLTNMYLLNLPEALFGHAVLLVEGSTDKGVWEGCGQRLDPLKRHSVVVANVGGKDNIALAHAVLTELGVPCYAVFDGDANCKADKVEENKRKNRLLVGYLGGVPEDFPVTKVHDPYAVAHEDLETYLRSEWPDWEDARRSLITDGRGVDGKNWATYRQAAVEAILDPPAWLSDVISKVRDLCPDG</sequence>
<keyword evidence="4" id="KW-1185">Reference proteome</keyword>
<dbReference type="SUPFAM" id="SSF52540">
    <property type="entry name" value="P-loop containing nucleoside triphosphate hydrolases"/>
    <property type="match status" value="1"/>
</dbReference>
<dbReference type="PANTHER" id="PTHR43581:SF4">
    <property type="entry name" value="ATP_GTP PHOSPHATASE"/>
    <property type="match status" value="1"/>
</dbReference>
<gene>
    <name evidence="3" type="ORF">FXF65_30830</name>
</gene>
<dbReference type="Pfam" id="PF13175">
    <property type="entry name" value="AAA_15"/>
    <property type="match status" value="1"/>
</dbReference>
<evidence type="ECO:0000313" key="4">
    <source>
        <dbReference type="Proteomes" id="UP000322634"/>
    </source>
</evidence>
<dbReference type="EMBL" id="VSFF01000012">
    <property type="protein sequence ID" value="TYC10320.1"/>
    <property type="molecule type" value="Genomic_DNA"/>
</dbReference>
<evidence type="ECO:0000259" key="2">
    <source>
        <dbReference type="Pfam" id="PF20469"/>
    </source>
</evidence>
<reference evidence="3 4" key="1">
    <citation type="submission" date="2019-08" db="EMBL/GenBank/DDBJ databases">
        <title>Actinomadura sp. nov. CYP1-5 isolated from mountain soil.</title>
        <authorList>
            <person name="Songsumanus A."/>
            <person name="Kuncharoen N."/>
            <person name="Kudo T."/>
            <person name="Yuki M."/>
            <person name="Igarashi Y."/>
            <person name="Tanasupawat S."/>
        </authorList>
    </citation>
    <scope>NUCLEOTIDE SEQUENCE [LARGE SCALE GENOMIC DNA]</scope>
    <source>
        <strain evidence="3 4">GKU157</strain>
    </source>
</reference>
<dbReference type="InterPro" id="IPR034139">
    <property type="entry name" value="TOPRIM_OLD"/>
</dbReference>